<dbReference type="GO" id="GO:0030424">
    <property type="term" value="C:axon"/>
    <property type="evidence" value="ECO:0007669"/>
    <property type="project" value="TreeGrafter"/>
</dbReference>
<dbReference type="GO" id="GO:0048489">
    <property type="term" value="P:synaptic vesicle transport"/>
    <property type="evidence" value="ECO:0007669"/>
    <property type="project" value="TreeGrafter"/>
</dbReference>
<accession>A0A2G8JHR6</accession>
<dbReference type="GO" id="GO:0008088">
    <property type="term" value="P:axo-dendritic transport"/>
    <property type="evidence" value="ECO:0007669"/>
    <property type="project" value="TreeGrafter"/>
</dbReference>
<dbReference type="PANTHER" id="PTHR13650:SF0">
    <property type="entry name" value="SPATACSIN"/>
    <property type="match status" value="1"/>
</dbReference>
<protein>
    <submittedName>
        <fullName evidence="1">Uncharacterized protein</fullName>
    </submittedName>
</protein>
<dbReference type="Proteomes" id="UP000230750">
    <property type="component" value="Unassembled WGS sequence"/>
</dbReference>
<sequence>MLVALGEQMTPIVFHGGESFTAPTFLAPPVEPVQPIAMVSRNKLQLLAAGVNQDILVNKLMMYKNASLAETVSHLNQWDHCSIPIHALEVGLRHRQLDTVAFFLERQRNRISHW</sequence>
<keyword evidence="2" id="KW-1185">Reference proteome</keyword>
<dbReference type="EMBL" id="MRZV01001945">
    <property type="protein sequence ID" value="PIK35258.1"/>
    <property type="molecule type" value="Genomic_DNA"/>
</dbReference>
<dbReference type="AlphaFoldDB" id="A0A2G8JHR6"/>
<dbReference type="GO" id="GO:0045202">
    <property type="term" value="C:synapse"/>
    <property type="evidence" value="ECO:0007669"/>
    <property type="project" value="TreeGrafter"/>
</dbReference>
<organism evidence="1 2">
    <name type="scientific">Stichopus japonicus</name>
    <name type="common">Sea cucumber</name>
    <dbReference type="NCBI Taxonomy" id="307972"/>
    <lineage>
        <taxon>Eukaryota</taxon>
        <taxon>Metazoa</taxon>
        <taxon>Echinodermata</taxon>
        <taxon>Eleutherozoa</taxon>
        <taxon>Echinozoa</taxon>
        <taxon>Holothuroidea</taxon>
        <taxon>Aspidochirotacea</taxon>
        <taxon>Aspidochirotida</taxon>
        <taxon>Stichopodidae</taxon>
        <taxon>Apostichopus</taxon>
    </lineage>
</organism>
<dbReference type="GO" id="GO:0007409">
    <property type="term" value="P:axonogenesis"/>
    <property type="evidence" value="ECO:0007669"/>
    <property type="project" value="TreeGrafter"/>
</dbReference>
<reference evidence="1 2" key="1">
    <citation type="journal article" date="2017" name="PLoS Biol.">
        <title>The sea cucumber genome provides insights into morphological evolution and visceral regeneration.</title>
        <authorList>
            <person name="Zhang X."/>
            <person name="Sun L."/>
            <person name="Yuan J."/>
            <person name="Sun Y."/>
            <person name="Gao Y."/>
            <person name="Zhang L."/>
            <person name="Li S."/>
            <person name="Dai H."/>
            <person name="Hamel J.F."/>
            <person name="Liu C."/>
            <person name="Yu Y."/>
            <person name="Liu S."/>
            <person name="Lin W."/>
            <person name="Guo K."/>
            <person name="Jin S."/>
            <person name="Xu P."/>
            <person name="Storey K.B."/>
            <person name="Huan P."/>
            <person name="Zhang T."/>
            <person name="Zhou Y."/>
            <person name="Zhang J."/>
            <person name="Lin C."/>
            <person name="Li X."/>
            <person name="Xing L."/>
            <person name="Huo D."/>
            <person name="Sun M."/>
            <person name="Wang L."/>
            <person name="Mercier A."/>
            <person name="Li F."/>
            <person name="Yang H."/>
            <person name="Xiang J."/>
        </authorList>
    </citation>
    <scope>NUCLEOTIDE SEQUENCE [LARGE SCALE GENOMIC DNA]</scope>
    <source>
        <strain evidence="1">Shaxun</strain>
        <tissue evidence="1">Muscle</tissue>
    </source>
</reference>
<proteinExistence type="predicted"/>
<evidence type="ECO:0000313" key="2">
    <source>
        <dbReference type="Proteomes" id="UP000230750"/>
    </source>
</evidence>
<dbReference type="OrthoDB" id="5987641at2759"/>
<dbReference type="PANTHER" id="PTHR13650">
    <property type="entry name" value="SPATACSIN"/>
    <property type="match status" value="1"/>
</dbReference>
<dbReference type="GO" id="GO:0005737">
    <property type="term" value="C:cytoplasm"/>
    <property type="evidence" value="ECO:0007669"/>
    <property type="project" value="TreeGrafter"/>
</dbReference>
<dbReference type="InterPro" id="IPR028103">
    <property type="entry name" value="Spatacsin"/>
</dbReference>
<gene>
    <name evidence="1" type="ORF">BSL78_27916</name>
</gene>
<evidence type="ECO:0000313" key="1">
    <source>
        <dbReference type="EMBL" id="PIK35258.1"/>
    </source>
</evidence>
<dbReference type="STRING" id="307972.A0A2G8JHR6"/>
<name>A0A2G8JHR6_STIJA</name>
<dbReference type="GO" id="GO:0007268">
    <property type="term" value="P:chemical synaptic transmission"/>
    <property type="evidence" value="ECO:0007669"/>
    <property type="project" value="TreeGrafter"/>
</dbReference>
<comment type="caution">
    <text evidence="1">The sequence shown here is derived from an EMBL/GenBank/DDBJ whole genome shotgun (WGS) entry which is preliminary data.</text>
</comment>
<dbReference type="GO" id="GO:0030425">
    <property type="term" value="C:dendrite"/>
    <property type="evidence" value="ECO:0007669"/>
    <property type="project" value="TreeGrafter"/>
</dbReference>